<dbReference type="GO" id="GO:0003723">
    <property type="term" value="F:RNA binding"/>
    <property type="evidence" value="ECO:0007669"/>
    <property type="project" value="InterPro"/>
</dbReference>
<keyword evidence="3" id="KW-0413">Isomerase</keyword>
<feature type="domain" description="Pseudouridine synthase I TruA alpha/beta" evidence="9">
    <location>
        <begin position="349"/>
        <end position="415"/>
    </location>
</feature>
<evidence type="ECO:0000256" key="5">
    <source>
        <dbReference type="PIRSR" id="PIRSR641708-1"/>
    </source>
</evidence>
<dbReference type="FunFam" id="3.30.70.580:FF:000002">
    <property type="entry name" value="tRNA pseudouridine synthase"/>
    <property type="match status" value="1"/>
</dbReference>
<dbReference type="Proteomes" id="UP000827889">
    <property type="component" value="Chromosome 8"/>
</dbReference>
<evidence type="ECO:0000256" key="4">
    <source>
        <dbReference type="ARBA" id="ARBA00036943"/>
    </source>
</evidence>
<feature type="binding site" evidence="6">
    <location>
        <position position="201"/>
    </location>
    <ligand>
        <name>substrate</name>
    </ligand>
</feature>
<dbReference type="GeneID" id="115738073"/>
<dbReference type="AlphaFoldDB" id="A0A8B8NXF8"/>
<accession>A0A8B8NXF8</accession>
<evidence type="ECO:0000256" key="1">
    <source>
        <dbReference type="ARBA" id="ARBA00009375"/>
    </source>
</evidence>
<dbReference type="InterPro" id="IPR001406">
    <property type="entry name" value="PsdUridine_synth_TruA"/>
</dbReference>
<comment type="similarity">
    <text evidence="1">Belongs to the tRNA pseudouridine synthase TruA family.</text>
</comment>
<reference evidence="11" key="1">
    <citation type="submission" date="2025-08" db="UniProtKB">
        <authorList>
            <consortium name="RefSeq"/>
        </authorList>
    </citation>
    <scope>IDENTIFICATION</scope>
    <source>
        <tissue evidence="11">Leaf</tissue>
    </source>
</reference>
<dbReference type="InterPro" id="IPR020103">
    <property type="entry name" value="PsdUridine_synth_cat_dom_sf"/>
</dbReference>
<keyword evidence="8" id="KW-0732">Signal</keyword>
<gene>
    <name evidence="11" type="primary">LOC115738073</name>
</gene>
<feature type="active site" description="Nucleophile" evidence="5">
    <location>
        <position position="136"/>
    </location>
</feature>
<protein>
    <submittedName>
        <fullName evidence="11">tRNA pseudouridine synthase isoform X2</fullName>
    </submittedName>
</protein>
<dbReference type="InterPro" id="IPR020097">
    <property type="entry name" value="PsdUridine_synth_TruA_a/b_dom"/>
</dbReference>
<evidence type="ECO:0000259" key="9">
    <source>
        <dbReference type="Pfam" id="PF01416"/>
    </source>
</evidence>
<feature type="region of interest" description="Disordered" evidence="7">
    <location>
        <begin position="256"/>
        <end position="288"/>
    </location>
</feature>
<dbReference type="Gene3D" id="3.30.70.660">
    <property type="entry name" value="Pseudouridine synthase I, catalytic domain, C-terminal subdomain"/>
    <property type="match status" value="2"/>
</dbReference>
<comment type="catalytic activity">
    <reaction evidence="4">
        <text>a uridine in tRNA = a pseudouridine in tRNA</text>
        <dbReference type="Rhea" id="RHEA:54572"/>
        <dbReference type="Rhea" id="RHEA-COMP:13339"/>
        <dbReference type="Rhea" id="RHEA-COMP:13934"/>
        <dbReference type="ChEBI" id="CHEBI:65314"/>
        <dbReference type="ChEBI" id="CHEBI:65315"/>
    </reaction>
</comment>
<evidence type="ECO:0000256" key="6">
    <source>
        <dbReference type="PIRSR" id="PIRSR641708-2"/>
    </source>
</evidence>
<name>A0A8B8NXF8_9MYRT</name>
<keyword evidence="2" id="KW-0819">tRNA processing</keyword>
<dbReference type="GO" id="GO:0009982">
    <property type="term" value="F:pseudouridine synthase activity"/>
    <property type="evidence" value="ECO:0007669"/>
    <property type="project" value="InterPro"/>
</dbReference>
<feature type="signal peptide" evidence="8">
    <location>
        <begin position="1"/>
        <end position="25"/>
    </location>
</feature>
<dbReference type="PANTHER" id="PTHR11142">
    <property type="entry name" value="PSEUDOURIDYLATE SYNTHASE"/>
    <property type="match status" value="1"/>
</dbReference>
<dbReference type="InterPro" id="IPR020094">
    <property type="entry name" value="TruA/RsuA/RluB/E/F_N"/>
</dbReference>
<keyword evidence="10" id="KW-1185">Reference proteome</keyword>
<dbReference type="CDD" id="cd02568">
    <property type="entry name" value="PseudoU_synth_PUS1_PUS2"/>
    <property type="match status" value="1"/>
</dbReference>
<dbReference type="GO" id="GO:0005634">
    <property type="term" value="C:nucleus"/>
    <property type="evidence" value="ECO:0007669"/>
    <property type="project" value="TreeGrafter"/>
</dbReference>
<dbReference type="GO" id="GO:0031119">
    <property type="term" value="P:tRNA pseudouridine synthesis"/>
    <property type="evidence" value="ECO:0007669"/>
    <property type="project" value="InterPro"/>
</dbReference>
<dbReference type="GO" id="GO:1990481">
    <property type="term" value="P:mRNA pseudouridine synthesis"/>
    <property type="evidence" value="ECO:0007669"/>
    <property type="project" value="TreeGrafter"/>
</dbReference>
<organism evidence="10 11">
    <name type="scientific">Rhodamnia argentea</name>
    <dbReference type="NCBI Taxonomy" id="178133"/>
    <lineage>
        <taxon>Eukaryota</taxon>
        <taxon>Viridiplantae</taxon>
        <taxon>Streptophyta</taxon>
        <taxon>Embryophyta</taxon>
        <taxon>Tracheophyta</taxon>
        <taxon>Spermatophyta</taxon>
        <taxon>Magnoliopsida</taxon>
        <taxon>eudicotyledons</taxon>
        <taxon>Gunneridae</taxon>
        <taxon>Pentapetalae</taxon>
        <taxon>rosids</taxon>
        <taxon>malvids</taxon>
        <taxon>Myrtales</taxon>
        <taxon>Myrtaceae</taxon>
        <taxon>Myrtoideae</taxon>
        <taxon>Myrteae</taxon>
        <taxon>Australasian group</taxon>
        <taxon>Rhodamnia</taxon>
    </lineage>
</organism>
<evidence type="ECO:0000256" key="8">
    <source>
        <dbReference type="SAM" id="SignalP"/>
    </source>
</evidence>
<dbReference type="InterPro" id="IPR020095">
    <property type="entry name" value="PsdUridine_synth_TruA_C"/>
</dbReference>
<dbReference type="RefSeq" id="XP_030526433.1">
    <property type="nucleotide sequence ID" value="XM_030670573.2"/>
</dbReference>
<evidence type="ECO:0000313" key="11">
    <source>
        <dbReference type="RefSeq" id="XP_030526433.1"/>
    </source>
</evidence>
<feature type="compositionally biased region" description="Acidic residues" evidence="7">
    <location>
        <begin position="279"/>
        <end position="288"/>
    </location>
</feature>
<dbReference type="PANTHER" id="PTHR11142:SF9">
    <property type="entry name" value="TRNA PSEUDOURIDINE SYNTHASE-RELATED"/>
    <property type="match status" value="1"/>
</dbReference>
<evidence type="ECO:0000256" key="2">
    <source>
        <dbReference type="ARBA" id="ARBA00022694"/>
    </source>
</evidence>
<evidence type="ECO:0000313" key="10">
    <source>
        <dbReference type="Proteomes" id="UP000827889"/>
    </source>
</evidence>
<evidence type="ECO:0000256" key="7">
    <source>
        <dbReference type="SAM" id="MobiDB-lite"/>
    </source>
</evidence>
<evidence type="ECO:0000256" key="3">
    <source>
        <dbReference type="ARBA" id="ARBA00023235"/>
    </source>
</evidence>
<dbReference type="Gene3D" id="3.30.70.580">
    <property type="entry name" value="Pseudouridine synthase I, catalytic domain, N-terminal subdomain"/>
    <property type="match status" value="1"/>
</dbReference>
<dbReference type="InterPro" id="IPR041708">
    <property type="entry name" value="PUS1/PUS2-like"/>
</dbReference>
<dbReference type="Pfam" id="PF01416">
    <property type="entry name" value="PseudoU_synth_1"/>
    <property type="match status" value="1"/>
</dbReference>
<sequence>MSVCSCRLLHFPWLLLKPSTPTTSAFATPDRNGRIGRLFSCCSTQTVSPSPSSLETCGAPGISEPLRWQASLKKKVVMRVGYVGTNYRGLQMQRDEHSLSTVEEELETALYKAGGILESNYGNLHKIAWARSSRTDKGVHSLATTISLKMEIPENAWKGDPYGIHLASHINAYLPEDIRVFSILPSKRSFDPRRECNIRKYSYLLPAEIIGMRSNCSSSEVDHHISDFNDILRTFEGDHPFHNYTVRSKYRRKFPLKKSRRDKRSTMEEKPVDAGSASEPEESDEELRENEFAINCTGTDEHAPQGTGLDENLIDFCQSHRDDLRSLSSDNVVRARWLHEPDQNDRISSSHFRKILRCSCGKLEHLLGSGYVELSIWGESFMLHQIRKMVGTAVAVKRDLLPRDILTLSLAKFSRVVLPLAPSEVLILRGNNYVMRKGPIDFARPEMTALVESEAVLSTVDDFYRSVMLPQVARFLDPSRPPWKEWVERLDEHTPIPDTQLDKLRAAWESWKETAELRKGAVSVVTR</sequence>
<feature type="chain" id="PRO_5033981560" evidence="8">
    <location>
        <begin position="26"/>
        <end position="527"/>
    </location>
</feature>
<dbReference type="SUPFAM" id="SSF55120">
    <property type="entry name" value="Pseudouridine synthase"/>
    <property type="match status" value="2"/>
</dbReference>
<proteinExistence type="inferred from homology"/>